<dbReference type="AlphaFoldDB" id="A0A515ENP3"/>
<evidence type="ECO:0000256" key="1">
    <source>
        <dbReference type="SAM" id="SignalP"/>
    </source>
</evidence>
<dbReference type="Gene3D" id="3.30.70.2970">
    <property type="entry name" value="Protein of unknown function (DUF541), domain 2"/>
    <property type="match status" value="1"/>
</dbReference>
<proteinExistence type="predicted"/>
<dbReference type="PANTHER" id="PTHR34387">
    <property type="entry name" value="SLR1258 PROTEIN"/>
    <property type="match status" value="1"/>
</dbReference>
<dbReference type="PANTHER" id="PTHR34387:SF1">
    <property type="entry name" value="PERIPLASMIC IMMUNOGENIC PROTEIN"/>
    <property type="match status" value="1"/>
</dbReference>
<dbReference type="KEGG" id="rhg:EXZ61_08855"/>
<dbReference type="GO" id="GO:0006974">
    <property type="term" value="P:DNA damage response"/>
    <property type="evidence" value="ECO:0007669"/>
    <property type="project" value="TreeGrafter"/>
</dbReference>
<name>A0A515ENP3_9BURK</name>
<sequence>MKSAIKVVAACAALVSANAVFAQNSTTPEPRNVVQLSAMATVELQQDLLTLTLSSTKEGVDANAVQASLRQAVDAALAEAKKAALPTGMEVRTGAFGLQARYGRDGKINGWQGSAELVLEGRDFGRIASTAGKVQTMTVRNLGFSLSRESRAKAESEAQDIAIDSFKAKATEVARRFGFAAYSLREVAVNANDQGYPPAPRMQAMEFKATAADAPVPMEAGKSAVVVNVSGTIQLK</sequence>
<protein>
    <submittedName>
        <fullName evidence="2">DUF541 domain-containing protein</fullName>
    </submittedName>
</protein>
<accession>A0A515ENP3</accession>
<dbReference type="InterPro" id="IPR052022">
    <property type="entry name" value="26kDa_periplasmic_antigen"/>
</dbReference>
<feature type="signal peptide" evidence="1">
    <location>
        <begin position="1"/>
        <end position="22"/>
    </location>
</feature>
<dbReference type="Gene3D" id="3.30.110.170">
    <property type="entry name" value="Protein of unknown function (DUF541), domain 1"/>
    <property type="match status" value="1"/>
</dbReference>
<keyword evidence="1" id="KW-0732">Signal</keyword>
<evidence type="ECO:0000313" key="3">
    <source>
        <dbReference type="Proteomes" id="UP000317365"/>
    </source>
</evidence>
<dbReference type="RefSeq" id="WP_142811019.1">
    <property type="nucleotide sequence ID" value="NZ_CP036282.1"/>
</dbReference>
<reference evidence="3" key="1">
    <citation type="submission" date="2019-02" db="EMBL/GenBank/DDBJ databases">
        <title>Complete genome sequence of Rhodoferax sp. Gr-4.</title>
        <authorList>
            <person name="Jin L."/>
        </authorList>
    </citation>
    <scope>NUCLEOTIDE SEQUENCE [LARGE SCALE GENOMIC DNA]</scope>
    <source>
        <strain evidence="3">Gr-4</strain>
    </source>
</reference>
<gene>
    <name evidence="2" type="ORF">EXZ61_08855</name>
</gene>
<organism evidence="2 3">
    <name type="scientific">Rhodoferax aquaticus</name>
    <dbReference type="NCBI Taxonomy" id="2527691"/>
    <lineage>
        <taxon>Bacteria</taxon>
        <taxon>Pseudomonadati</taxon>
        <taxon>Pseudomonadota</taxon>
        <taxon>Betaproteobacteria</taxon>
        <taxon>Burkholderiales</taxon>
        <taxon>Comamonadaceae</taxon>
        <taxon>Rhodoferax</taxon>
    </lineage>
</organism>
<reference evidence="3" key="2">
    <citation type="journal article" date="2020" name="Int. J. Syst. Evol. Microbiol.">
        <title>Genomic insights into a novel species Rhodoferax aquaticus sp. nov., isolated from freshwater.</title>
        <authorList>
            <person name="Li T."/>
            <person name="Zhuo Y."/>
            <person name="Jin C.Z."/>
            <person name="Wu X."/>
            <person name="Ko S.R."/>
            <person name="Jin F.J."/>
            <person name="Ahn C.Y."/>
            <person name="Oh H.M."/>
            <person name="Lee H.G."/>
            <person name="Jin L."/>
        </authorList>
    </citation>
    <scope>NUCLEOTIDE SEQUENCE [LARGE SCALE GENOMIC DNA]</scope>
    <source>
        <strain evidence="3">Gr-4</strain>
    </source>
</reference>
<dbReference type="EMBL" id="CP036282">
    <property type="protein sequence ID" value="QDL54264.1"/>
    <property type="molecule type" value="Genomic_DNA"/>
</dbReference>
<dbReference type="InterPro" id="IPR007497">
    <property type="entry name" value="SIMPL/DUF541"/>
</dbReference>
<dbReference type="Pfam" id="PF04402">
    <property type="entry name" value="SIMPL"/>
    <property type="match status" value="1"/>
</dbReference>
<keyword evidence="3" id="KW-1185">Reference proteome</keyword>
<dbReference type="Proteomes" id="UP000317365">
    <property type="component" value="Chromosome"/>
</dbReference>
<feature type="chain" id="PRO_5022018272" evidence="1">
    <location>
        <begin position="23"/>
        <end position="236"/>
    </location>
</feature>
<evidence type="ECO:0000313" key="2">
    <source>
        <dbReference type="EMBL" id="QDL54264.1"/>
    </source>
</evidence>